<dbReference type="GO" id="GO:0016810">
    <property type="term" value="F:hydrolase activity, acting on carbon-nitrogen (but not peptide) bonds"/>
    <property type="evidence" value="ECO:0007669"/>
    <property type="project" value="InterPro"/>
</dbReference>
<feature type="transmembrane region" description="Helical" evidence="2">
    <location>
        <begin position="152"/>
        <end position="169"/>
    </location>
</feature>
<accession>A0A4P6EX01</accession>
<keyword evidence="2" id="KW-0472">Membrane</keyword>
<dbReference type="CDD" id="cd10917">
    <property type="entry name" value="CE4_NodB_like_6s_7s"/>
    <property type="match status" value="1"/>
</dbReference>
<feature type="region of interest" description="Disordered" evidence="1">
    <location>
        <begin position="116"/>
        <end position="138"/>
    </location>
</feature>
<evidence type="ECO:0000256" key="2">
    <source>
        <dbReference type="SAM" id="Phobius"/>
    </source>
</evidence>
<feature type="domain" description="NodB homology" evidence="3">
    <location>
        <begin position="247"/>
        <end position="422"/>
    </location>
</feature>
<name>A0A4P6EX01_9BACL</name>
<keyword evidence="2" id="KW-0812">Transmembrane</keyword>
<dbReference type="InterPro" id="IPR002509">
    <property type="entry name" value="NODB_dom"/>
</dbReference>
<dbReference type="InterPro" id="IPR011330">
    <property type="entry name" value="Glyco_hydro/deAcase_b/a-brl"/>
</dbReference>
<sequence length="425" mass="47506">MRRTDMGMETYSIQVMELLSLGVTSDGKGRMKVAVTQDDRQSTHVIALDEFTYFELEALKPLSGGRIRLSPYSKWDPFRNAYYSSIVRTTDTSRDTLYFACSESYIHQIKQLRQLPPAPPEDSRMKPDCASEAANQTETAGRRRSRAWYVRLPKMAIPLLVLVGLMALLSNTSEGRGESVSLLGGGKADAADLNMPVAVPPLIHRLYEDGAAYAKAAVAARAPDDQPEGYKIIDISGSEKFFGLPEHYVALTFDDGPSPRTKQIVDILTEHQVVGTFLFVGKNAKRNPDAVIYASEQGMSVGNHSWDHRELTKVTLQDQQDELSDTNQVLESLTHQAVTLFRPPYGAVDDSLMSAAKKQNLKVLLWNRDPEDWNAKKPEDIIRYFHQVKASGGVYVLHEDNNTVKALPAIIQYLQDQHLTFVAFQ</sequence>
<evidence type="ECO:0000313" key="4">
    <source>
        <dbReference type="EMBL" id="QAY67574.1"/>
    </source>
</evidence>
<dbReference type="PANTHER" id="PTHR10587">
    <property type="entry name" value="GLYCOSYL TRANSFERASE-RELATED"/>
    <property type="match status" value="1"/>
</dbReference>
<dbReference type="Proteomes" id="UP000293568">
    <property type="component" value="Chromosome"/>
</dbReference>
<dbReference type="InterPro" id="IPR050248">
    <property type="entry name" value="Polysacc_deacetylase_ArnD"/>
</dbReference>
<evidence type="ECO:0000256" key="1">
    <source>
        <dbReference type="SAM" id="MobiDB-lite"/>
    </source>
</evidence>
<dbReference type="GO" id="GO:0005975">
    <property type="term" value="P:carbohydrate metabolic process"/>
    <property type="evidence" value="ECO:0007669"/>
    <property type="project" value="InterPro"/>
</dbReference>
<reference evidence="4 5" key="1">
    <citation type="submission" date="2019-01" db="EMBL/GenBank/DDBJ databases">
        <title>Genome sequencing of strain FW100M-2.</title>
        <authorList>
            <person name="Heo J."/>
            <person name="Kim S.-J."/>
            <person name="Kim J.-S."/>
            <person name="Hong S.-B."/>
            <person name="Kwon S.-W."/>
        </authorList>
    </citation>
    <scope>NUCLEOTIDE SEQUENCE [LARGE SCALE GENOMIC DNA]</scope>
    <source>
        <strain evidence="4 5">FW100M-2</strain>
    </source>
</reference>
<dbReference type="AlphaFoldDB" id="A0A4P6EX01"/>
<dbReference type="KEGG" id="pprt:ET464_15465"/>
<keyword evidence="2" id="KW-1133">Transmembrane helix</keyword>
<dbReference type="Pfam" id="PF01522">
    <property type="entry name" value="Polysacc_deac_1"/>
    <property type="match status" value="1"/>
</dbReference>
<dbReference type="OrthoDB" id="9812065at2"/>
<dbReference type="Gene3D" id="3.20.20.370">
    <property type="entry name" value="Glycoside hydrolase/deacetylase"/>
    <property type="match status" value="1"/>
</dbReference>
<protein>
    <submittedName>
        <fullName evidence="4">Polysaccharide deacetylase family protein</fullName>
    </submittedName>
</protein>
<dbReference type="PROSITE" id="PS51677">
    <property type="entry name" value="NODB"/>
    <property type="match status" value="1"/>
</dbReference>
<dbReference type="SUPFAM" id="SSF88713">
    <property type="entry name" value="Glycoside hydrolase/deacetylase"/>
    <property type="match status" value="1"/>
</dbReference>
<keyword evidence="5" id="KW-1185">Reference proteome</keyword>
<evidence type="ECO:0000313" key="5">
    <source>
        <dbReference type="Proteomes" id="UP000293568"/>
    </source>
</evidence>
<gene>
    <name evidence="4" type="ORF">ET464_15465</name>
</gene>
<organism evidence="4 5">
    <name type="scientific">Paenibacillus protaetiae</name>
    <dbReference type="NCBI Taxonomy" id="2509456"/>
    <lineage>
        <taxon>Bacteria</taxon>
        <taxon>Bacillati</taxon>
        <taxon>Bacillota</taxon>
        <taxon>Bacilli</taxon>
        <taxon>Bacillales</taxon>
        <taxon>Paenibacillaceae</taxon>
        <taxon>Paenibacillus</taxon>
    </lineage>
</organism>
<evidence type="ECO:0000259" key="3">
    <source>
        <dbReference type="PROSITE" id="PS51677"/>
    </source>
</evidence>
<proteinExistence type="predicted"/>
<dbReference type="EMBL" id="CP035492">
    <property type="protein sequence ID" value="QAY67574.1"/>
    <property type="molecule type" value="Genomic_DNA"/>
</dbReference>